<evidence type="ECO:0000256" key="2">
    <source>
        <dbReference type="ARBA" id="ARBA00022679"/>
    </source>
</evidence>
<comment type="caution">
    <text evidence="5">The sequence shown here is derived from an EMBL/GenBank/DDBJ whole genome shotgun (WGS) entry which is preliminary data.</text>
</comment>
<dbReference type="Pfam" id="PF08241">
    <property type="entry name" value="Methyltransf_11"/>
    <property type="match status" value="1"/>
</dbReference>
<protein>
    <recommendedName>
        <fullName evidence="4">Methyltransferase type 11 domain-containing protein</fullName>
    </recommendedName>
</protein>
<feature type="domain" description="Methyltransferase type 11" evidence="4">
    <location>
        <begin position="61"/>
        <end position="154"/>
    </location>
</feature>
<evidence type="ECO:0000256" key="1">
    <source>
        <dbReference type="ARBA" id="ARBA00022603"/>
    </source>
</evidence>
<organism evidence="5 6">
    <name type="scientific">Streptomyces synnematoformans</name>
    <dbReference type="NCBI Taxonomy" id="415721"/>
    <lineage>
        <taxon>Bacteria</taxon>
        <taxon>Bacillati</taxon>
        <taxon>Actinomycetota</taxon>
        <taxon>Actinomycetes</taxon>
        <taxon>Kitasatosporales</taxon>
        <taxon>Streptomycetaceae</taxon>
        <taxon>Streptomyces</taxon>
    </lineage>
</organism>
<gene>
    <name evidence="5" type="ORF">GCM10009802_01650</name>
</gene>
<proteinExistence type="predicted"/>
<evidence type="ECO:0000256" key="3">
    <source>
        <dbReference type="ARBA" id="ARBA00022691"/>
    </source>
</evidence>
<keyword evidence="6" id="KW-1185">Reference proteome</keyword>
<dbReference type="SUPFAM" id="SSF53335">
    <property type="entry name" value="S-adenosyl-L-methionine-dependent methyltransferases"/>
    <property type="match status" value="1"/>
</dbReference>
<dbReference type="Gene3D" id="3.40.50.150">
    <property type="entry name" value="Vaccinia Virus protein VP39"/>
    <property type="match status" value="1"/>
</dbReference>
<keyword evidence="2" id="KW-0808">Transferase</keyword>
<dbReference type="InterPro" id="IPR013216">
    <property type="entry name" value="Methyltransf_11"/>
</dbReference>
<name>A0ABN2XAD8_9ACTN</name>
<dbReference type="CDD" id="cd02440">
    <property type="entry name" value="AdoMet_MTases"/>
    <property type="match status" value="1"/>
</dbReference>
<evidence type="ECO:0000313" key="6">
    <source>
        <dbReference type="Proteomes" id="UP001500443"/>
    </source>
</evidence>
<evidence type="ECO:0000313" key="5">
    <source>
        <dbReference type="EMBL" id="GAA2106961.1"/>
    </source>
</evidence>
<dbReference type="EMBL" id="BAAAPF010000002">
    <property type="protein sequence ID" value="GAA2106961.1"/>
    <property type="molecule type" value="Genomic_DNA"/>
</dbReference>
<reference evidence="5 6" key="1">
    <citation type="journal article" date="2019" name="Int. J. Syst. Evol. Microbiol.">
        <title>The Global Catalogue of Microorganisms (GCM) 10K type strain sequencing project: providing services to taxonomists for standard genome sequencing and annotation.</title>
        <authorList>
            <consortium name="The Broad Institute Genomics Platform"/>
            <consortium name="The Broad Institute Genome Sequencing Center for Infectious Disease"/>
            <person name="Wu L."/>
            <person name="Ma J."/>
        </authorList>
    </citation>
    <scope>NUCLEOTIDE SEQUENCE [LARGE SCALE GENOMIC DNA]</scope>
    <source>
        <strain evidence="5 6">JCM 15481</strain>
    </source>
</reference>
<dbReference type="PANTHER" id="PTHR43464:SF19">
    <property type="entry name" value="UBIQUINONE BIOSYNTHESIS O-METHYLTRANSFERASE, MITOCHONDRIAL"/>
    <property type="match status" value="1"/>
</dbReference>
<dbReference type="RefSeq" id="WP_344286741.1">
    <property type="nucleotide sequence ID" value="NZ_BAAAPF010000002.1"/>
</dbReference>
<dbReference type="PANTHER" id="PTHR43464">
    <property type="entry name" value="METHYLTRANSFERASE"/>
    <property type="match status" value="1"/>
</dbReference>
<keyword evidence="3" id="KW-0949">S-adenosyl-L-methionine</keyword>
<dbReference type="InterPro" id="IPR029063">
    <property type="entry name" value="SAM-dependent_MTases_sf"/>
</dbReference>
<sequence length="236" mass="26037">MSGAPDPAAVASVTRTWEGRAARYDRYYRAYAEAGRDAWRALYRDAIAALLGPAEPPLRVLDVGTGTGFAAILLAELGHEVTGMDASERMLAGARAEAARRGVTIRWRHGDGHTPPEGRYDLVTCRYVLWTLPAPEAALAAWARALRPGGAVLIADGLWHTARQLLRFPRLLPGAARDYLGMGRTLPYWRGITAPQTAALLRPAGFGPPRHFEHLMPPRRHRDSRDFFIIGARREK</sequence>
<dbReference type="Proteomes" id="UP001500443">
    <property type="component" value="Unassembled WGS sequence"/>
</dbReference>
<keyword evidence="1" id="KW-0489">Methyltransferase</keyword>
<evidence type="ECO:0000259" key="4">
    <source>
        <dbReference type="Pfam" id="PF08241"/>
    </source>
</evidence>
<accession>A0ABN2XAD8</accession>